<dbReference type="AlphaFoldDB" id="A0A328V9T8"/>
<dbReference type="EMBL" id="MCIF01000002">
    <property type="protein sequence ID" value="RAQ94426.1"/>
    <property type="molecule type" value="Genomic_DNA"/>
</dbReference>
<dbReference type="RefSeq" id="WP_112426316.1">
    <property type="nucleotide sequence ID" value="NZ_MCIF01000002.1"/>
</dbReference>
<keyword evidence="7" id="KW-1185">Reference proteome</keyword>
<evidence type="ECO:0000313" key="7">
    <source>
        <dbReference type="Proteomes" id="UP000248706"/>
    </source>
</evidence>
<comment type="similarity">
    <text evidence="1 3">Belongs to the short-chain dehydrogenases/reductases (SDR) family.</text>
</comment>
<dbReference type="SMART" id="SM00822">
    <property type="entry name" value="PKS_KR"/>
    <property type="match status" value="1"/>
</dbReference>
<dbReference type="Proteomes" id="UP000248706">
    <property type="component" value="Unassembled WGS sequence"/>
</dbReference>
<protein>
    <submittedName>
        <fullName evidence="6">Oxidoreductase</fullName>
    </submittedName>
</protein>
<sequence length="286" mass="30547">MLLAYHYRGKTALITGASSGIGLAFAQALAARGMQLILVARSEERLRHLASELRERHGIQAEVIVSDLSREGAATQLARAVRERGLNVDLLINNAGFGTYGPFAEQSAEREHEEIMLNVTALVDLTHALLPAMLARGEGAVINLASLAAFLPIPHMAVYAATKAFVLSFSQALWTEYRRQGLRVLAVCPGPVATNFFAVIGTSQEDMPGGILSPEQVVAASLRALERGRSQVVPGLLNKLMAFSTHLVPRTLGARVAGSFLPRRTQPGRSAAGGRSLSSTPEPQAH</sequence>
<gene>
    <name evidence="6" type="ORF">A4R35_02700</name>
</gene>
<dbReference type="PIRSF" id="PIRSF000126">
    <property type="entry name" value="11-beta-HSD1"/>
    <property type="match status" value="1"/>
</dbReference>
<organism evidence="6 7">
    <name type="scientific">Thermogemmatispora tikiterensis</name>
    <dbReference type="NCBI Taxonomy" id="1825093"/>
    <lineage>
        <taxon>Bacteria</taxon>
        <taxon>Bacillati</taxon>
        <taxon>Chloroflexota</taxon>
        <taxon>Ktedonobacteria</taxon>
        <taxon>Thermogemmatisporales</taxon>
        <taxon>Thermogemmatisporaceae</taxon>
        <taxon>Thermogemmatispora</taxon>
    </lineage>
</organism>
<dbReference type="PRINTS" id="PR00081">
    <property type="entry name" value="GDHRDH"/>
</dbReference>
<evidence type="ECO:0000256" key="4">
    <source>
        <dbReference type="SAM" id="MobiDB-lite"/>
    </source>
</evidence>
<accession>A0A328V9T8</accession>
<evidence type="ECO:0000256" key="1">
    <source>
        <dbReference type="ARBA" id="ARBA00006484"/>
    </source>
</evidence>
<dbReference type="PANTHER" id="PTHR44196:SF2">
    <property type="entry name" value="SHORT-CHAIN DEHYDROGENASE-RELATED"/>
    <property type="match status" value="1"/>
</dbReference>
<keyword evidence="2" id="KW-0560">Oxidoreductase</keyword>
<evidence type="ECO:0000313" key="6">
    <source>
        <dbReference type="EMBL" id="RAQ94426.1"/>
    </source>
</evidence>
<reference evidence="6 7" key="1">
    <citation type="submission" date="2016-08" db="EMBL/GenBank/DDBJ databases">
        <title>Analysis of Carbohydrate Active Enzymes in Thermogemmatispora T81 Reveals Carbohydrate Degradation Ability.</title>
        <authorList>
            <person name="Tomazini A."/>
            <person name="Lal S."/>
            <person name="Stott M."/>
            <person name="Henrissat B."/>
            <person name="Polikarpov I."/>
            <person name="Sparling R."/>
            <person name="Levin D.B."/>
        </authorList>
    </citation>
    <scope>NUCLEOTIDE SEQUENCE [LARGE SCALE GENOMIC DNA]</scope>
    <source>
        <strain evidence="6 7">T81</strain>
    </source>
</reference>
<name>A0A328V9T8_9CHLR</name>
<dbReference type="CDD" id="cd05356">
    <property type="entry name" value="17beta-HSD1_like_SDR_c"/>
    <property type="match status" value="1"/>
</dbReference>
<comment type="caution">
    <text evidence="6">The sequence shown here is derived from an EMBL/GenBank/DDBJ whole genome shotgun (WGS) entry which is preliminary data.</text>
</comment>
<dbReference type="GO" id="GO:0016491">
    <property type="term" value="F:oxidoreductase activity"/>
    <property type="evidence" value="ECO:0007669"/>
    <property type="project" value="UniProtKB-KW"/>
</dbReference>
<evidence type="ECO:0000256" key="3">
    <source>
        <dbReference type="RuleBase" id="RU000363"/>
    </source>
</evidence>
<dbReference type="PRINTS" id="PR00080">
    <property type="entry name" value="SDRFAMILY"/>
</dbReference>
<dbReference type="Pfam" id="PF00106">
    <property type="entry name" value="adh_short"/>
    <property type="match status" value="1"/>
</dbReference>
<dbReference type="GO" id="GO:0016020">
    <property type="term" value="C:membrane"/>
    <property type="evidence" value="ECO:0007669"/>
    <property type="project" value="TreeGrafter"/>
</dbReference>
<dbReference type="InterPro" id="IPR002347">
    <property type="entry name" value="SDR_fam"/>
</dbReference>
<dbReference type="SUPFAM" id="SSF51735">
    <property type="entry name" value="NAD(P)-binding Rossmann-fold domains"/>
    <property type="match status" value="1"/>
</dbReference>
<evidence type="ECO:0000256" key="2">
    <source>
        <dbReference type="ARBA" id="ARBA00023002"/>
    </source>
</evidence>
<feature type="region of interest" description="Disordered" evidence="4">
    <location>
        <begin position="259"/>
        <end position="286"/>
    </location>
</feature>
<proteinExistence type="inferred from homology"/>
<evidence type="ECO:0000259" key="5">
    <source>
        <dbReference type="SMART" id="SM00822"/>
    </source>
</evidence>
<dbReference type="InterPro" id="IPR057326">
    <property type="entry name" value="KR_dom"/>
</dbReference>
<feature type="domain" description="Ketoreductase" evidence="5">
    <location>
        <begin position="10"/>
        <end position="195"/>
    </location>
</feature>
<dbReference type="Gene3D" id="3.40.50.720">
    <property type="entry name" value="NAD(P)-binding Rossmann-like Domain"/>
    <property type="match status" value="1"/>
</dbReference>
<feature type="compositionally biased region" description="Low complexity" evidence="4">
    <location>
        <begin position="268"/>
        <end position="279"/>
    </location>
</feature>
<dbReference type="InterPro" id="IPR036291">
    <property type="entry name" value="NAD(P)-bd_dom_sf"/>
</dbReference>
<dbReference type="OrthoDB" id="9808814at2"/>
<dbReference type="PANTHER" id="PTHR44196">
    <property type="entry name" value="DEHYDROGENASE/REDUCTASE SDR FAMILY MEMBER 7B"/>
    <property type="match status" value="1"/>
</dbReference>